<dbReference type="OrthoDB" id="69646at2759"/>
<sequence length="101" mass="11329">MNEASIKAQEIRISLIQNEILKVGSHIAALKCYRRKAFIDALLFTFSGISSGFYHACDGDVWCALSLSDLQTRRIYKVITLVGFGRILSEKIHSSQFYVVG</sequence>
<reference evidence="7 8" key="1">
    <citation type="submission" date="2020-06" db="EMBL/GenBank/DDBJ databases">
        <title>Transcriptomic and genomic resources for Thalictrum thalictroides and T. hernandezii: Facilitating candidate gene discovery in an emerging model plant lineage.</title>
        <authorList>
            <person name="Arias T."/>
            <person name="Riano-Pachon D.M."/>
            <person name="Di Stilio V.S."/>
        </authorList>
    </citation>
    <scope>NUCLEOTIDE SEQUENCE [LARGE SCALE GENOMIC DNA]</scope>
    <source>
        <strain evidence="8">cv. WT478/WT964</strain>
        <tissue evidence="7">Leaves</tissue>
    </source>
</reference>
<keyword evidence="6" id="KW-0472">Membrane</keyword>
<keyword evidence="5" id="KW-1133">Transmembrane helix</keyword>
<dbReference type="EMBL" id="JABWDY010024635">
    <property type="protein sequence ID" value="KAF5190086.1"/>
    <property type="molecule type" value="Genomic_DNA"/>
</dbReference>
<evidence type="ECO:0000256" key="3">
    <source>
        <dbReference type="ARBA" id="ARBA00022475"/>
    </source>
</evidence>
<evidence type="ECO:0000256" key="2">
    <source>
        <dbReference type="ARBA" id="ARBA00005542"/>
    </source>
</evidence>
<evidence type="ECO:0000256" key="5">
    <source>
        <dbReference type="ARBA" id="ARBA00022989"/>
    </source>
</evidence>
<evidence type="ECO:0000256" key="6">
    <source>
        <dbReference type="ARBA" id="ARBA00023136"/>
    </source>
</evidence>
<dbReference type="PANTHER" id="PTHR14319">
    <property type="entry name" value="FIVE-SPAN TRANSMEMBRANE PROTEIN M83"/>
    <property type="match status" value="1"/>
</dbReference>
<dbReference type="InterPro" id="IPR021910">
    <property type="entry name" value="NGX6/PGAP6/MYMK"/>
</dbReference>
<evidence type="ECO:0000313" key="8">
    <source>
        <dbReference type="Proteomes" id="UP000554482"/>
    </source>
</evidence>
<dbReference type="Pfam" id="PF12036">
    <property type="entry name" value="DUF3522"/>
    <property type="match status" value="1"/>
</dbReference>
<gene>
    <name evidence="7" type="ORF">FRX31_020327</name>
</gene>
<dbReference type="AlphaFoldDB" id="A0A7J6VY80"/>
<keyword evidence="3" id="KW-1003">Cell membrane</keyword>
<comment type="caution">
    <text evidence="7">The sequence shown here is derived from an EMBL/GenBank/DDBJ whole genome shotgun (WGS) entry which is preliminary data.</text>
</comment>
<evidence type="ECO:0000313" key="7">
    <source>
        <dbReference type="EMBL" id="KAF5190086.1"/>
    </source>
</evidence>
<comment type="similarity">
    <text evidence="2">Belongs to the TMEM8 family.</text>
</comment>
<accession>A0A7J6VY80</accession>
<proteinExistence type="inferred from homology"/>
<organism evidence="7 8">
    <name type="scientific">Thalictrum thalictroides</name>
    <name type="common">Rue-anemone</name>
    <name type="synonym">Anemone thalictroides</name>
    <dbReference type="NCBI Taxonomy" id="46969"/>
    <lineage>
        <taxon>Eukaryota</taxon>
        <taxon>Viridiplantae</taxon>
        <taxon>Streptophyta</taxon>
        <taxon>Embryophyta</taxon>
        <taxon>Tracheophyta</taxon>
        <taxon>Spermatophyta</taxon>
        <taxon>Magnoliopsida</taxon>
        <taxon>Ranunculales</taxon>
        <taxon>Ranunculaceae</taxon>
        <taxon>Thalictroideae</taxon>
        <taxon>Thalictrum</taxon>
    </lineage>
</organism>
<keyword evidence="8" id="KW-1185">Reference proteome</keyword>
<comment type="subcellular location">
    <subcellularLocation>
        <location evidence="1">Cell membrane</location>
        <topology evidence="1">Multi-pass membrane protein</topology>
    </subcellularLocation>
</comment>
<name>A0A7J6VY80_THATH</name>
<evidence type="ECO:0000256" key="4">
    <source>
        <dbReference type="ARBA" id="ARBA00022692"/>
    </source>
</evidence>
<evidence type="ECO:0000256" key="1">
    <source>
        <dbReference type="ARBA" id="ARBA00004651"/>
    </source>
</evidence>
<dbReference type="GO" id="GO:0005886">
    <property type="term" value="C:plasma membrane"/>
    <property type="evidence" value="ECO:0007669"/>
    <property type="project" value="UniProtKB-SubCell"/>
</dbReference>
<dbReference type="Proteomes" id="UP000554482">
    <property type="component" value="Unassembled WGS sequence"/>
</dbReference>
<protein>
    <submittedName>
        <fullName evidence="7">Uncharacterized protein</fullName>
    </submittedName>
</protein>
<dbReference type="PANTHER" id="PTHR14319:SF3">
    <property type="entry name" value="TRANSMEMBRANE PROTEIN-LIKE PROTEIN"/>
    <property type="match status" value="1"/>
</dbReference>
<keyword evidence="4" id="KW-0812">Transmembrane</keyword>